<evidence type="ECO:0000256" key="3">
    <source>
        <dbReference type="ARBA" id="ARBA00022821"/>
    </source>
</evidence>
<sequence>MADSVISFVLDNLSQLLAREANLLCGVDDRVRSLQSDLSIINVFLKTSEGKTKKDIDKEVLRQIRDVAHEAEDVIDTFVINVAMHRRRTMLGKMLRGFEHGKLLRDVAVKIDSIKATVNDIRDNKIKLSDVFQQEGESSSAREEEERVLLLHKRRRNVEEHDVVGFVRESKAVIQLIKEESSQSNVVSIIGMGGLGKTTLARKVYNSDQVKSYFKCRAWVYVSNDCNVKKLLLGLIMCLMPNAENEHRRKMKGKKQKGRKKPDDLSSLDVDELKLMVWNFLTMKRYLVVLDDLWNTQDWDEVQNAFPNDNNGSKILITSRLKEVASHTSPCPPYYLQFLGDDESWELFSRKVFRGDECPSDIEDLGKQMVKSCGGLPLSIVVLAGLLANKGKSYKEWSKVVGHVNWYLTQDETQVKDIVLKLSYHNLPRRLKPCFLYLGIYPEDCEISVRPLLQKWVAEGFIQQTGTRDVEDVAEDYLYELIDRSLVQASRVNVNGDVKACRIHDLLRDLCITESKEDKLFEVCTNSNILERSKPRRLSIQCGMHGYVSSSNNDHSCARSLFCLDPKGYDVTPKELKWLFKFFKLVRVLDLGENYCSKVPSNLGLCIHLRYLRIRSGEVILDSIYTLENLHTLDIYGPAHPPIYLPRRVWNLKQLRHLKSNGTIILRGHHGSKAGDQVMWNLQTIHSIKFNSEIARMIEKGRFPKLRKLGLHIHSVQKKNVHELLSTLRRLTHLNKLELSFRRKNDYGYMDWHIGLKAIELLQSLQHLSNLSTLKVDGALDLATCDIAFPACITKLTLTGISFMNDDGVNAIGNLTTLRLLKLHGAYKFDDPFEINCRAGSFSQLQDFEMEWVNVENWKLGNGAMPCLQTLLIKCCERLDDLPDELWSLTSLRQVKVVEPSQALSDALANLEKDGCELIISKKSKDSVFNVFNFLGRSYLYS</sequence>
<dbReference type="Gene3D" id="1.20.5.4130">
    <property type="match status" value="1"/>
</dbReference>
<dbReference type="Pfam" id="PF23559">
    <property type="entry name" value="WHD_DRP"/>
    <property type="match status" value="1"/>
</dbReference>
<evidence type="ECO:0000313" key="8">
    <source>
        <dbReference type="EMBL" id="RYR69566.1"/>
    </source>
</evidence>
<dbReference type="PANTHER" id="PTHR23155">
    <property type="entry name" value="DISEASE RESISTANCE PROTEIN RP"/>
    <property type="match status" value="1"/>
</dbReference>
<dbReference type="InterPro" id="IPR044974">
    <property type="entry name" value="Disease_R_plants"/>
</dbReference>
<feature type="domain" description="NB-ARC" evidence="4">
    <location>
        <begin position="175"/>
        <end position="356"/>
    </location>
</feature>
<gene>
    <name evidence="8" type="ORF">Ahy_A03g016115</name>
</gene>
<dbReference type="PRINTS" id="PR00364">
    <property type="entry name" value="DISEASERSIST"/>
</dbReference>
<dbReference type="PANTHER" id="PTHR23155:SF1193">
    <property type="entry name" value="DISEASE RESISTANCE PROTEIN RPP13-RELATED"/>
    <property type="match status" value="1"/>
</dbReference>
<dbReference type="FunFam" id="3.40.50.300:FF:001091">
    <property type="entry name" value="Probable disease resistance protein At1g61300"/>
    <property type="match status" value="1"/>
</dbReference>
<dbReference type="InterPro" id="IPR036388">
    <property type="entry name" value="WH-like_DNA-bd_sf"/>
</dbReference>
<dbReference type="InterPro" id="IPR027417">
    <property type="entry name" value="P-loop_NTPase"/>
</dbReference>
<organism evidence="8 9">
    <name type="scientific">Arachis hypogaea</name>
    <name type="common">Peanut</name>
    <dbReference type="NCBI Taxonomy" id="3818"/>
    <lineage>
        <taxon>Eukaryota</taxon>
        <taxon>Viridiplantae</taxon>
        <taxon>Streptophyta</taxon>
        <taxon>Embryophyta</taxon>
        <taxon>Tracheophyta</taxon>
        <taxon>Spermatophyta</taxon>
        <taxon>Magnoliopsida</taxon>
        <taxon>eudicotyledons</taxon>
        <taxon>Gunneridae</taxon>
        <taxon>Pentapetalae</taxon>
        <taxon>rosids</taxon>
        <taxon>fabids</taxon>
        <taxon>Fabales</taxon>
        <taxon>Fabaceae</taxon>
        <taxon>Papilionoideae</taxon>
        <taxon>50 kb inversion clade</taxon>
        <taxon>dalbergioids sensu lato</taxon>
        <taxon>Dalbergieae</taxon>
        <taxon>Pterocarpus clade</taxon>
        <taxon>Arachis</taxon>
    </lineage>
</organism>
<feature type="domain" description="Disease resistance N-terminal" evidence="5">
    <location>
        <begin position="5"/>
        <end position="88"/>
    </location>
</feature>
<evidence type="ECO:0000259" key="5">
    <source>
        <dbReference type="Pfam" id="PF18052"/>
    </source>
</evidence>
<keyword evidence="9" id="KW-1185">Reference proteome</keyword>
<dbReference type="Pfam" id="PF18052">
    <property type="entry name" value="Rx_N"/>
    <property type="match status" value="1"/>
</dbReference>
<dbReference type="InterPro" id="IPR038005">
    <property type="entry name" value="RX-like_CC"/>
</dbReference>
<proteinExistence type="predicted"/>
<dbReference type="FunFam" id="1.10.8.430:FF:000003">
    <property type="entry name" value="Probable disease resistance protein At5g66910"/>
    <property type="match status" value="1"/>
</dbReference>
<accession>A0A445E2B6</accession>
<keyword evidence="3" id="KW-0611">Plant defense</keyword>
<dbReference type="SUPFAM" id="SSF52540">
    <property type="entry name" value="P-loop containing nucleoside triphosphate hydrolases"/>
    <property type="match status" value="1"/>
</dbReference>
<dbReference type="Gene3D" id="3.80.10.10">
    <property type="entry name" value="Ribonuclease Inhibitor"/>
    <property type="match status" value="1"/>
</dbReference>
<evidence type="ECO:0000256" key="2">
    <source>
        <dbReference type="ARBA" id="ARBA00022741"/>
    </source>
</evidence>
<dbReference type="EMBL" id="SDMP01000003">
    <property type="protein sequence ID" value="RYR69566.1"/>
    <property type="molecule type" value="Genomic_DNA"/>
</dbReference>
<dbReference type="InterPro" id="IPR002182">
    <property type="entry name" value="NB-ARC"/>
</dbReference>
<dbReference type="STRING" id="3818.A0A445E2B6"/>
<dbReference type="FunFam" id="1.10.10.10:FF:000322">
    <property type="entry name" value="Probable disease resistance protein At1g63360"/>
    <property type="match status" value="1"/>
</dbReference>
<dbReference type="Pfam" id="PF00931">
    <property type="entry name" value="NB-ARC"/>
    <property type="match status" value="1"/>
</dbReference>
<evidence type="ECO:0000313" key="9">
    <source>
        <dbReference type="Proteomes" id="UP000289738"/>
    </source>
</evidence>
<evidence type="ECO:0000256" key="1">
    <source>
        <dbReference type="ARBA" id="ARBA00022737"/>
    </source>
</evidence>
<comment type="caution">
    <text evidence="8">The sequence shown here is derived from an EMBL/GenBank/DDBJ whole genome shotgun (WGS) entry which is preliminary data.</text>
</comment>
<dbReference type="SUPFAM" id="SSF52058">
    <property type="entry name" value="L domain-like"/>
    <property type="match status" value="1"/>
</dbReference>
<dbReference type="CDD" id="cd14798">
    <property type="entry name" value="RX-CC_like"/>
    <property type="match status" value="1"/>
</dbReference>
<dbReference type="InterPro" id="IPR042197">
    <property type="entry name" value="Apaf_helical"/>
</dbReference>
<dbReference type="GO" id="GO:0043531">
    <property type="term" value="F:ADP binding"/>
    <property type="evidence" value="ECO:0007669"/>
    <property type="project" value="InterPro"/>
</dbReference>
<dbReference type="InterPro" id="IPR041118">
    <property type="entry name" value="Rx_N"/>
</dbReference>
<feature type="domain" description="Disease resistance R13L4/SHOC-2-like LRR" evidence="7">
    <location>
        <begin position="580"/>
        <end position="902"/>
    </location>
</feature>
<dbReference type="AlphaFoldDB" id="A0A445E2B6"/>
<dbReference type="InterPro" id="IPR032675">
    <property type="entry name" value="LRR_dom_sf"/>
</dbReference>
<dbReference type="InterPro" id="IPR055414">
    <property type="entry name" value="LRR_R13L4/SHOC2-like"/>
</dbReference>
<protein>
    <submittedName>
        <fullName evidence="8">Uncharacterized protein</fullName>
    </submittedName>
</protein>
<name>A0A445E2B6_ARAHY</name>
<dbReference type="Proteomes" id="UP000289738">
    <property type="component" value="Chromosome A03"/>
</dbReference>
<dbReference type="Gene3D" id="1.10.10.10">
    <property type="entry name" value="Winged helix-like DNA-binding domain superfamily/Winged helix DNA-binding domain"/>
    <property type="match status" value="1"/>
</dbReference>
<dbReference type="InterPro" id="IPR058922">
    <property type="entry name" value="WHD_DRP"/>
</dbReference>
<keyword evidence="1" id="KW-0677">Repeat</keyword>
<keyword evidence="2" id="KW-0547">Nucleotide-binding</keyword>
<evidence type="ECO:0000259" key="6">
    <source>
        <dbReference type="Pfam" id="PF23559"/>
    </source>
</evidence>
<evidence type="ECO:0000259" key="7">
    <source>
        <dbReference type="Pfam" id="PF23598"/>
    </source>
</evidence>
<dbReference type="Gene3D" id="1.10.8.430">
    <property type="entry name" value="Helical domain of apoptotic protease-activating factors"/>
    <property type="match status" value="1"/>
</dbReference>
<dbReference type="Gene3D" id="3.40.50.300">
    <property type="entry name" value="P-loop containing nucleotide triphosphate hydrolases"/>
    <property type="match status" value="1"/>
</dbReference>
<reference evidence="8 9" key="1">
    <citation type="submission" date="2019-01" db="EMBL/GenBank/DDBJ databases">
        <title>Sequencing of cultivated peanut Arachis hypogaea provides insights into genome evolution and oil improvement.</title>
        <authorList>
            <person name="Chen X."/>
        </authorList>
    </citation>
    <scope>NUCLEOTIDE SEQUENCE [LARGE SCALE GENOMIC DNA]</scope>
    <source>
        <strain evidence="9">cv. Fuhuasheng</strain>
        <tissue evidence="8">Leaves</tissue>
    </source>
</reference>
<evidence type="ECO:0000259" key="4">
    <source>
        <dbReference type="Pfam" id="PF00931"/>
    </source>
</evidence>
<feature type="domain" description="Disease resistance protein winged helix" evidence="6">
    <location>
        <begin position="440"/>
        <end position="511"/>
    </location>
</feature>
<dbReference type="Pfam" id="PF23598">
    <property type="entry name" value="LRR_14"/>
    <property type="match status" value="1"/>
</dbReference>
<dbReference type="GO" id="GO:0098542">
    <property type="term" value="P:defense response to other organism"/>
    <property type="evidence" value="ECO:0007669"/>
    <property type="project" value="TreeGrafter"/>
</dbReference>